<dbReference type="InterPro" id="IPR031099">
    <property type="entry name" value="BRCA1-associated"/>
</dbReference>
<evidence type="ECO:0000313" key="7">
    <source>
        <dbReference type="EMBL" id="CAG7906178.1"/>
    </source>
</evidence>
<keyword evidence="3" id="KW-0227">DNA damage</keyword>
<keyword evidence="4" id="KW-0234">DNA repair</keyword>
<evidence type="ECO:0000256" key="5">
    <source>
        <dbReference type="ARBA" id="ARBA00023242"/>
    </source>
</evidence>
<evidence type="ECO:0000256" key="1">
    <source>
        <dbReference type="ARBA" id="ARBA00004123"/>
    </source>
</evidence>
<evidence type="ECO:0000256" key="6">
    <source>
        <dbReference type="SAM" id="MobiDB-lite"/>
    </source>
</evidence>
<reference evidence="7 8" key="1">
    <citation type="submission" date="2021-07" db="EMBL/GenBank/DDBJ databases">
        <authorList>
            <consortium name="Genoscope - CEA"/>
            <person name="William W."/>
        </authorList>
    </citation>
    <scope>NUCLEOTIDE SEQUENCE [LARGE SCALE GENOMIC DNA]</scope>
</reference>
<dbReference type="EMBL" id="LS974620">
    <property type="protein sequence ID" value="CAG7906178.1"/>
    <property type="molecule type" value="Genomic_DNA"/>
</dbReference>
<dbReference type="GO" id="GO:0005634">
    <property type="term" value="C:nucleus"/>
    <property type="evidence" value="ECO:0007669"/>
    <property type="project" value="UniProtKB-SubCell"/>
</dbReference>
<dbReference type="PANTHER" id="PTHR13763">
    <property type="entry name" value="BREAST CANCER TYPE 1 SUSCEPTIBILITY PROTEIN BRCA1"/>
    <property type="match status" value="1"/>
</dbReference>
<proteinExistence type="predicted"/>
<organism evidence="7 8">
    <name type="scientific">Brassica campestris</name>
    <name type="common">Field mustard</name>
    <dbReference type="NCBI Taxonomy" id="3711"/>
    <lineage>
        <taxon>Eukaryota</taxon>
        <taxon>Viridiplantae</taxon>
        <taxon>Streptophyta</taxon>
        <taxon>Embryophyta</taxon>
        <taxon>Tracheophyta</taxon>
        <taxon>Spermatophyta</taxon>
        <taxon>Magnoliopsida</taxon>
        <taxon>eudicotyledons</taxon>
        <taxon>Gunneridae</taxon>
        <taxon>Pentapetalae</taxon>
        <taxon>rosids</taxon>
        <taxon>malvids</taxon>
        <taxon>Brassicales</taxon>
        <taxon>Brassicaceae</taxon>
        <taxon>Brassiceae</taxon>
        <taxon>Brassica</taxon>
    </lineage>
</organism>
<protein>
    <submittedName>
        <fullName evidence="7">Uncharacterized protein</fullName>
    </submittedName>
</protein>
<evidence type="ECO:0000256" key="2">
    <source>
        <dbReference type="ARBA" id="ARBA00022737"/>
    </source>
</evidence>
<evidence type="ECO:0000256" key="3">
    <source>
        <dbReference type="ARBA" id="ARBA00022763"/>
    </source>
</evidence>
<comment type="subcellular location">
    <subcellularLocation>
        <location evidence="1">Nucleus</location>
    </subcellularLocation>
</comment>
<feature type="region of interest" description="Disordered" evidence="6">
    <location>
        <begin position="91"/>
        <end position="131"/>
    </location>
</feature>
<keyword evidence="2" id="KW-0677">Repeat</keyword>
<keyword evidence="5" id="KW-0539">Nucleus</keyword>
<name>A0A8D9HUL0_BRACM</name>
<evidence type="ECO:0000313" key="8">
    <source>
        <dbReference type="Proteomes" id="UP000694005"/>
    </source>
</evidence>
<dbReference type="AlphaFoldDB" id="A0A8D9HUL0"/>
<accession>A0A8D9HUL0</accession>
<dbReference type="Gramene" id="A04p10790.2_BraZ1">
    <property type="protein sequence ID" value="A04p10790.2_BraZ1.CDS"/>
    <property type="gene ID" value="A04g10790.2_BraZ1"/>
</dbReference>
<gene>
    <name evidence="7" type="ORF">BRAPAZ1V2_A04P10790.2</name>
</gene>
<dbReference type="GO" id="GO:0006281">
    <property type="term" value="P:DNA repair"/>
    <property type="evidence" value="ECO:0007669"/>
    <property type="project" value="UniProtKB-KW"/>
</dbReference>
<evidence type="ECO:0000256" key="4">
    <source>
        <dbReference type="ARBA" id="ARBA00023204"/>
    </source>
</evidence>
<dbReference type="Proteomes" id="UP000694005">
    <property type="component" value="Chromosome A04"/>
</dbReference>
<dbReference type="PANTHER" id="PTHR13763:SF0">
    <property type="entry name" value="BREAST CANCER TYPE 1 SUSCEPTIBILITY PROTEIN"/>
    <property type="match status" value="1"/>
</dbReference>
<sequence>MSSRNGPQTQDIQPISKGLLALVAQTALNVYFNNLTEVNLDLELTRRWRITSSSCGREVALLGCYNASCKNTYAKLMPGCRWDNRGARLRGNIEKTEPQRSRVETKPRSKEKIGLHWSREETGLPPEYRED</sequence>